<dbReference type="Pfam" id="PF08268">
    <property type="entry name" value="FBA_3"/>
    <property type="match status" value="1"/>
</dbReference>
<dbReference type="EMBL" id="LK040420">
    <property type="protein sequence ID" value="CDY69813.1"/>
    <property type="molecule type" value="Genomic_DNA"/>
</dbReference>
<gene>
    <name evidence="3" type="primary">BnaCnng65460D</name>
    <name evidence="3" type="ORF">GSBRNA2T00092785001</name>
</gene>
<feature type="domain" description="F-box associated beta-propeller type 3" evidence="2">
    <location>
        <begin position="64"/>
        <end position="145"/>
    </location>
</feature>
<dbReference type="STRING" id="3708.A0A078JQH1"/>
<accession>A0A078JQH1</accession>
<evidence type="ECO:0000313" key="3">
    <source>
        <dbReference type="EMBL" id="CDY69813.1"/>
    </source>
</evidence>
<organism evidence="3 4">
    <name type="scientific">Brassica napus</name>
    <name type="common">Rape</name>
    <dbReference type="NCBI Taxonomy" id="3708"/>
    <lineage>
        <taxon>Eukaryota</taxon>
        <taxon>Viridiplantae</taxon>
        <taxon>Streptophyta</taxon>
        <taxon>Embryophyta</taxon>
        <taxon>Tracheophyta</taxon>
        <taxon>Spermatophyta</taxon>
        <taxon>Magnoliopsida</taxon>
        <taxon>eudicotyledons</taxon>
        <taxon>Gunneridae</taxon>
        <taxon>Pentapetalae</taxon>
        <taxon>rosids</taxon>
        <taxon>malvids</taxon>
        <taxon>Brassicales</taxon>
        <taxon>Brassicaceae</taxon>
        <taxon>Brassiceae</taxon>
        <taxon>Brassica</taxon>
    </lineage>
</organism>
<feature type="non-terminal residue" evidence="3">
    <location>
        <position position="145"/>
    </location>
</feature>
<reference evidence="3 4" key="1">
    <citation type="journal article" date="2014" name="Science">
        <title>Plant genetics. Early allopolyploid evolution in the post-Neolithic Brassica napus oilseed genome.</title>
        <authorList>
            <person name="Chalhoub B."/>
            <person name="Denoeud F."/>
            <person name="Liu S."/>
            <person name="Parkin I.A."/>
            <person name="Tang H."/>
            <person name="Wang X."/>
            <person name="Chiquet J."/>
            <person name="Belcram H."/>
            <person name="Tong C."/>
            <person name="Samans B."/>
            <person name="Correa M."/>
            <person name="Da Silva C."/>
            <person name="Just J."/>
            <person name="Falentin C."/>
            <person name="Koh C.S."/>
            <person name="Le Clainche I."/>
            <person name="Bernard M."/>
            <person name="Bento P."/>
            <person name="Noel B."/>
            <person name="Labadie K."/>
            <person name="Alberti A."/>
            <person name="Charles M."/>
            <person name="Arnaud D."/>
            <person name="Guo H."/>
            <person name="Daviaud C."/>
            <person name="Alamery S."/>
            <person name="Jabbari K."/>
            <person name="Zhao M."/>
            <person name="Edger P.P."/>
            <person name="Chelaifa H."/>
            <person name="Tack D."/>
            <person name="Lassalle G."/>
            <person name="Mestiri I."/>
            <person name="Schnel N."/>
            <person name="Le Paslier M.C."/>
            <person name="Fan G."/>
            <person name="Renault V."/>
            <person name="Bayer P.E."/>
            <person name="Golicz A.A."/>
            <person name="Manoli S."/>
            <person name="Lee T.H."/>
            <person name="Thi V.H."/>
            <person name="Chalabi S."/>
            <person name="Hu Q."/>
            <person name="Fan C."/>
            <person name="Tollenaere R."/>
            <person name="Lu Y."/>
            <person name="Battail C."/>
            <person name="Shen J."/>
            <person name="Sidebottom C.H."/>
            <person name="Wang X."/>
            <person name="Canaguier A."/>
            <person name="Chauveau A."/>
            <person name="Berard A."/>
            <person name="Deniot G."/>
            <person name="Guan M."/>
            <person name="Liu Z."/>
            <person name="Sun F."/>
            <person name="Lim Y.P."/>
            <person name="Lyons E."/>
            <person name="Town C.D."/>
            <person name="Bancroft I."/>
            <person name="Wang X."/>
            <person name="Meng J."/>
            <person name="Ma J."/>
            <person name="Pires J.C."/>
            <person name="King G.J."/>
            <person name="Brunel D."/>
            <person name="Delourme R."/>
            <person name="Renard M."/>
            <person name="Aury J.M."/>
            <person name="Adams K.L."/>
            <person name="Batley J."/>
            <person name="Snowdon R.J."/>
            <person name="Tost J."/>
            <person name="Edwards D."/>
            <person name="Zhou Y."/>
            <person name="Hua W."/>
            <person name="Sharpe A.G."/>
            <person name="Paterson A.H."/>
            <person name="Guan C."/>
            <person name="Wincker P."/>
        </authorList>
    </citation>
    <scope>NUCLEOTIDE SEQUENCE [LARGE SCALE GENOMIC DNA]</scope>
    <source>
        <strain evidence="4">cv. Darmor-bzh</strain>
    </source>
</reference>
<sequence length="145" mass="16253">MPAPTTEAESIEPQSLKKLSIKSLKRALDHFSPVHGQFPPPDAEAKKIRLSHKDSNDYSHSVTLSLAPDTTNPNRFVVDHNLTSPRVGGYVLQNLCGFMCYSFINKPRIYNPATRQLVTLPAPIKSQTEEDAYGYYFGYDPVIDQ</sequence>
<dbReference type="AlphaFoldDB" id="A0A078JQH1"/>
<evidence type="ECO:0000259" key="2">
    <source>
        <dbReference type="Pfam" id="PF08268"/>
    </source>
</evidence>
<dbReference type="Proteomes" id="UP000028999">
    <property type="component" value="Unassembled WGS sequence"/>
</dbReference>
<evidence type="ECO:0000256" key="1">
    <source>
        <dbReference type="SAM" id="MobiDB-lite"/>
    </source>
</evidence>
<keyword evidence="4" id="KW-1185">Reference proteome</keyword>
<proteinExistence type="predicted"/>
<evidence type="ECO:0000313" key="4">
    <source>
        <dbReference type="Proteomes" id="UP000028999"/>
    </source>
</evidence>
<feature type="region of interest" description="Disordered" evidence="1">
    <location>
        <begin position="32"/>
        <end position="58"/>
    </location>
</feature>
<dbReference type="InterPro" id="IPR013187">
    <property type="entry name" value="F-box-assoc_dom_typ3"/>
</dbReference>
<protein>
    <submittedName>
        <fullName evidence="3">BnaCnng65460D protein</fullName>
    </submittedName>
</protein>
<dbReference type="PaxDb" id="3708-A0A078JQH1"/>
<name>A0A078JQH1_BRANA</name>
<dbReference type="Gramene" id="CDY69813">
    <property type="protein sequence ID" value="CDY69813"/>
    <property type="gene ID" value="GSBRNA2T00092785001"/>
</dbReference>
<feature type="compositionally biased region" description="Basic and acidic residues" evidence="1">
    <location>
        <begin position="43"/>
        <end position="57"/>
    </location>
</feature>